<dbReference type="Gene3D" id="2.150.10.10">
    <property type="entry name" value="Serralysin-like metalloprotease, C-terminal"/>
    <property type="match status" value="1"/>
</dbReference>
<dbReference type="Proteomes" id="UP000706039">
    <property type="component" value="Unassembled WGS sequence"/>
</dbReference>
<dbReference type="NCBIfam" id="NF012211">
    <property type="entry name" value="tand_rpt_95"/>
    <property type="match status" value="2"/>
</dbReference>
<accession>A0ABS7PVQ0</accession>
<dbReference type="InterPro" id="IPR002126">
    <property type="entry name" value="Cadherin-like_dom"/>
</dbReference>
<dbReference type="Gene3D" id="2.60.40.2810">
    <property type="match status" value="2"/>
</dbReference>
<name>A0ABS7PVQ0_9SPHN</name>
<dbReference type="Pfam" id="PF17892">
    <property type="entry name" value="Cadherin_5"/>
    <property type="match status" value="1"/>
</dbReference>
<organism evidence="2 3">
    <name type="scientific">Sphingomonas colocasiae</name>
    <dbReference type="NCBI Taxonomy" id="1848973"/>
    <lineage>
        <taxon>Bacteria</taxon>
        <taxon>Pseudomonadati</taxon>
        <taxon>Pseudomonadota</taxon>
        <taxon>Alphaproteobacteria</taxon>
        <taxon>Sphingomonadales</taxon>
        <taxon>Sphingomonadaceae</taxon>
        <taxon>Sphingomonas</taxon>
    </lineage>
</organism>
<dbReference type="RefSeq" id="WP_222992446.1">
    <property type="nucleotide sequence ID" value="NZ_JAINVV010000011.1"/>
</dbReference>
<dbReference type="PROSITE" id="PS50268">
    <property type="entry name" value="CADHERIN_2"/>
    <property type="match status" value="1"/>
</dbReference>
<dbReference type="NCBIfam" id="TIGR01965">
    <property type="entry name" value="VCBS_repeat"/>
    <property type="match status" value="2"/>
</dbReference>
<gene>
    <name evidence="2" type="ORF">K7G82_23845</name>
</gene>
<dbReference type="SMART" id="SM00112">
    <property type="entry name" value="CA"/>
    <property type="match status" value="1"/>
</dbReference>
<proteinExistence type="predicted"/>
<dbReference type="PROSITE" id="PS00330">
    <property type="entry name" value="HEMOLYSIN_CALCIUM"/>
    <property type="match status" value="1"/>
</dbReference>
<dbReference type="InterPro" id="IPR040853">
    <property type="entry name" value="RapA2_cadherin-like"/>
</dbReference>
<dbReference type="EMBL" id="JAINVV010000011">
    <property type="protein sequence ID" value="MBY8825358.1"/>
    <property type="molecule type" value="Genomic_DNA"/>
</dbReference>
<keyword evidence="3" id="KW-1185">Reference proteome</keyword>
<dbReference type="SUPFAM" id="SSF49313">
    <property type="entry name" value="Cadherin-like"/>
    <property type="match status" value="1"/>
</dbReference>
<dbReference type="InterPro" id="IPR041690">
    <property type="entry name" value="Cadherin_5"/>
</dbReference>
<dbReference type="Pfam" id="PF17963">
    <property type="entry name" value="Big_9"/>
    <property type="match status" value="1"/>
</dbReference>
<feature type="non-terminal residue" evidence="2">
    <location>
        <position position="1"/>
    </location>
</feature>
<dbReference type="InterPro" id="IPR018511">
    <property type="entry name" value="Hemolysin-typ_Ca-bd_CS"/>
</dbReference>
<dbReference type="InterPro" id="IPR001343">
    <property type="entry name" value="Hemolysn_Ca-bd"/>
</dbReference>
<dbReference type="CDD" id="cd11304">
    <property type="entry name" value="Cadherin_repeat"/>
    <property type="match status" value="1"/>
</dbReference>
<evidence type="ECO:0000313" key="2">
    <source>
        <dbReference type="EMBL" id="MBY8825358.1"/>
    </source>
</evidence>
<dbReference type="SUPFAM" id="SSF51120">
    <property type="entry name" value="beta-Roll"/>
    <property type="match status" value="1"/>
</dbReference>
<comment type="caution">
    <text evidence="2">The sequence shown here is derived from an EMBL/GenBank/DDBJ whole genome shotgun (WGS) entry which is preliminary data.</text>
</comment>
<dbReference type="InterPro" id="IPR010221">
    <property type="entry name" value="VCBS_dom"/>
</dbReference>
<reference evidence="2 3" key="1">
    <citation type="submission" date="2021-08" db="EMBL/GenBank/DDBJ databases">
        <authorList>
            <person name="Tuo L."/>
        </authorList>
    </citation>
    <scope>NUCLEOTIDE SEQUENCE [LARGE SCALE GENOMIC DNA]</scope>
    <source>
        <strain evidence="2 3">JCM 31229</strain>
    </source>
</reference>
<dbReference type="Pfam" id="PF00353">
    <property type="entry name" value="HemolysinCabind"/>
    <property type="match status" value="1"/>
</dbReference>
<dbReference type="InterPro" id="IPR011049">
    <property type="entry name" value="Serralysin-like_metalloprot_C"/>
</dbReference>
<sequence>NLSEFAHAEKFILSQRQTLSTITTALADALATPDNGILDGFSGTLSWAIYSVGGNDQPGVLLFSGTDTTPLLVDTGQNFSGSFDIVRATIDLGVTLDAGSYFIVLHEGAWGSPSDGSEIYAVRSSNPAAGAVAYSSAQEENPIDWSPSGVVAFSLAGPDYAAIEQVALNLKGNISVADADAGSGSITVTLGVGYGILTVTAGTSGANVSGSGTNSVTLTGTPAQINDLLNTNATSSVSFTANTDTPPASTTLSVNIDDNGNGGSGGALTGSASQTIAITAVNDAPTAYIAPPGMIFDRAVTSTGGMSGISHAIAAERFTLAERRTLSTFTAALTDTGTGGNGVLDGFSGTLSWGIYSSANGEPGTLLFSGTDTPLLVDSGLDSALYERDIIVATIDLGNVTIEPGTYFIALREGALESPSDGSLIWWMSTVADPAGDTLYAALPPEDPSNWQSIPSASAVASLSGPSYMATEQIAFDLKGRVSVDDADAGSGIVTVTLGVGYGILTVTAGTSGANVSGSGTGTVTLTGTLAQINDLLNANASSSIGFTANTDTPPASTTLSVSINDNGNSGGSALTGTATQTIDITAVNDAPMAAVSASAYAATEQVALSLKGTVSVADDSGNGSITVTLGVGYGILTVTAGTSGANVSGSGTNSVTLTGTLAQINDLLNTNATSSVSFTANTDTPPASTTLTVNVDDNGNSGSGGALTGSASQTIAITAVNDAPTVYIGAPGVILDQAGLDNSAAFNLSEFAHAEKFILSQRQTLSTITTALADALATPDNGILDGFSGTLSWAIYSVGGNDQPGVLLFSGTDTTPLLVDTGLNRAESTRDIVMATIDMGVTLDAGSYFLILHEGAWGSLSDGSEIFAVRSSNPAAGAIAYSSVQEENPIDWGPSSVVAFSLAGPDYAAIEQVALNLKGNISVADVDAGNGSVTVTLGVGYGILTVTAGTSGANVSGSGTGTVTLTGTLAQINDLLNTNATSSVTFTANTDTPPASTTLSVGINDGGNTGSGGALTGSATQTINITAVNDVPVGNTDSYSTDEDTQLVIAGPGVLTNDTDAESDALSAVLVEGPGHGTLSLNPNGSFTYTPDANYNGGDSFTYRPNDGTANGNVTTVNLTVNAVNDAPTAAVSASAYAATEQVALSLKGTVSVADADAASGSVTVTLGVGYGILTVSAGTSGANVSGSGTGSVTLTGTLAQINDLLNTNATSSVTFTANTDTPPASTTLTVGINDGGNSGSGGALTGSASQTIAITAVNDLPVGVGDNYATDEDTALVISAPGVLSNDTDAEGSSLTAVFLTQPAHGTLLFYPNGSFTYTPDADWHGTDSFTYMPTDGVDYGNATTVTLTVNSVNDAPANLVIDSDRINEGAAAGTVVGTATASDVDGDTIIWSLSGADAGLFHIDANGVITTTGTTATFESRPSYSLTVRAADAGGLFTEQALTVVVNDRPVAVADALAIDEGKTSANLWSTLIGNDTDGNGDVLAILSVDSAGTGGHVIFDAASQSLKYVADAAAFDLLSPGQTLTDSFKYTVTDAGGLTSTATVTFTVTAIVDGKQVVGGGRTGNVLTGTADEDTLYGFSGAQSLNGMGGDDTLIGGAGNDTLTGGAGKDVFVIGFQDGHDVITDYTPGHDVIRLAAGMDILGTVAADTNNDQIVDLRINLEQGGSVTLLGISDINQITFA</sequence>
<evidence type="ECO:0000259" key="1">
    <source>
        <dbReference type="PROSITE" id="PS50268"/>
    </source>
</evidence>
<feature type="domain" description="Cadherin" evidence="1">
    <location>
        <begin position="1369"/>
        <end position="1451"/>
    </location>
</feature>
<dbReference type="Pfam" id="PF17803">
    <property type="entry name" value="Cadherin_4"/>
    <property type="match status" value="1"/>
</dbReference>
<dbReference type="InterPro" id="IPR015919">
    <property type="entry name" value="Cadherin-like_sf"/>
</dbReference>
<dbReference type="Gene3D" id="2.60.40.60">
    <property type="entry name" value="Cadherins"/>
    <property type="match status" value="1"/>
</dbReference>
<protein>
    <submittedName>
        <fullName evidence="2">Tandem-95 repeat protein</fullName>
    </submittedName>
</protein>
<evidence type="ECO:0000313" key="3">
    <source>
        <dbReference type="Proteomes" id="UP000706039"/>
    </source>
</evidence>